<comment type="caution">
    <text evidence="2">The sequence shown here is derived from an EMBL/GenBank/DDBJ whole genome shotgun (WGS) entry which is preliminary data.</text>
</comment>
<reference evidence="2" key="1">
    <citation type="submission" date="2023-07" db="EMBL/GenBank/DDBJ databases">
        <title>Sequencing the genomes of 1000 actinobacteria strains.</title>
        <authorList>
            <person name="Klenk H.-P."/>
        </authorList>
    </citation>
    <scope>NUCLEOTIDE SEQUENCE</scope>
    <source>
        <strain evidence="2">DSM 13988</strain>
    </source>
</reference>
<dbReference type="AlphaFoldDB" id="A0AAE4C823"/>
<sequence length="80" mass="8824">MKVIKAPSYDRAAPPDPRTNTLSNVHERFVMKNLYHSSLQPVNNNTPCPLAHLLTTPLGGDFEARIPRQACETRPATGAK</sequence>
<dbReference type="EMBL" id="JAVDUI010000001">
    <property type="protein sequence ID" value="MDR6891970.1"/>
    <property type="molecule type" value="Genomic_DNA"/>
</dbReference>
<evidence type="ECO:0000313" key="2">
    <source>
        <dbReference type="EMBL" id="MDR6891970.1"/>
    </source>
</evidence>
<organism evidence="2 3">
    <name type="scientific">Falsarthrobacter nasiphocae</name>
    <dbReference type="NCBI Taxonomy" id="189863"/>
    <lineage>
        <taxon>Bacteria</taxon>
        <taxon>Bacillati</taxon>
        <taxon>Actinomycetota</taxon>
        <taxon>Actinomycetes</taxon>
        <taxon>Micrococcales</taxon>
        <taxon>Micrococcaceae</taxon>
        <taxon>Falsarthrobacter</taxon>
    </lineage>
</organism>
<dbReference type="Proteomes" id="UP001247307">
    <property type="component" value="Unassembled WGS sequence"/>
</dbReference>
<evidence type="ECO:0000313" key="3">
    <source>
        <dbReference type="Proteomes" id="UP001247307"/>
    </source>
</evidence>
<accession>A0AAE4C823</accession>
<gene>
    <name evidence="2" type="ORF">J2S35_000910</name>
</gene>
<protein>
    <submittedName>
        <fullName evidence="2">Uncharacterized protein</fullName>
    </submittedName>
</protein>
<keyword evidence="3" id="KW-1185">Reference proteome</keyword>
<proteinExistence type="predicted"/>
<name>A0AAE4C823_9MICC</name>
<evidence type="ECO:0000256" key="1">
    <source>
        <dbReference type="SAM" id="MobiDB-lite"/>
    </source>
</evidence>
<feature type="region of interest" description="Disordered" evidence="1">
    <location>
        <begin position="1"/>
        <end position="21"/>
    </location>
</feature>